<dbReference type="RefSeq" id="WP_046800444.1">
    <property type="nucleotide sequence ID" value="NZ_LT009724.1"/>
</dbReference>
<accession>A0A1S7QTR7</accession>
<dbReference type="STRING" id="1183432.AGR3A_Lc10065"/>
<reference evidence="2" key="1">
    <citation type="submission" date="2016-01" db="EMBL/GenBank/DDBJ databases">
        <authorList>
            <person name="Regsiter A."/>
            <person name="william w."/>
        </authorList>
    </citation>
    <scope>NUCLEOTIDE SEQUENCE [LARGE SCALE GENOMIC DNA]</scope>
    <source>
        <strain evidence="2">CFBP 6623</strain>
    </source>
</reference>
<gene>
    <name evidence="1" type="ORF">AGR3A_Lc10065</name>
</gene>
<dbReference type="EMBL" id="FBWK01000045">
    <property type="protein sequence ID" value="CUX42095.1"/>
    <property type="molecule type" value="Genomic_DNA"/>
</dbReference>
<protein>
    <submittedName>
        <fullName evidence="1">Uncharacterized protein</fullName>
    </submittedName>
</protein>
<keyword evidence="2" id="KW-1185">Reference proteome</keyword>
<evidence type="ECO:0000313" key="2">
    <source>
        <dbReference type="Proteomes" id="UP000191988"/>
    </source>
</evidence>
<sequence>MPIPSLSNPKTLADQSRLKLFPLQSGPQFANVNISTGASGIVFTGYTRDASADNDAFSCCGSYTLRNSVHAAIAGMTSDNCTLFALKSVINQRPCLAVGGFDAEGKPVRLSQTEFEQVTRPLFNFADKVSPILGSEPAPGIQVRSGDASYNYQVDARSGRFRFTYKDSMNGGLFGPSADGNVSLEHDGHRLARISAGGSYSQSDNSISGSAYRDIDSRGFDATVRSGQASAMFGRTYTENAITRKIGIGYGNTSLRREDTPGGTIKESLEHKLEKVTLEVSRTRDRAKGTEYMLTIKMQL</sequence>
<evidence type="ECO:0000313" key="1">
    <source>
        <dbReference type="EMBL" id="CUX42095.1"/>
    </source>
</evidence>
<dbReference type="Proteomes" id="UP000191988">
    <property type="component" value="Unassembled WGS sequence"/>
</dbReference>
<organism evidence="1 2">
    <name type="scientific">Agrobacterium tomkonis CFBP 6623</name>
    <dbReference type="NCBI Taxonomy" id="1183432"/>
    <lineage>
        <taxon>Bacteria</taxon>
        <taxon>Pseudomonadati</taxon>
        <taxon>Pseudomonadota</taxon>
        <taxon>Alphaproteobacteria</taxon>
        <taxon>Hyphomicrobiales</taxon>
        <taxon>Rhizobiaceae</taxon>
        <taxon>Rhizobium/Agrobacterium group</taxon>
        <taxon>Agrobacterium</taxon>
        <taxon>Agrobacterium tumefaciens complex</taxon>
    </lineage>
</organism>
<dbReference type="AlphaFoldDB" id="A0A1S7QTR7"/>
<name>A0A1S7QTR7_9HYPH</name>
<proteinExistence type="predicted"/>